<dbReference type="RefSeq" id="WP_088996661.1">
    <property type="nucleotide sequence ID" value="NZ_LT607750.1"/>
</dbReference>
<dbReference type="EMBL" id="LT607750">
    <property type="protein sequence ID" value="SCG79171.1"/>
    <property type="molecule type" value="Genomic_DNA"/>
</dbReference>
<dbReference type="InterPro" id="IPR024344">
    <property type="entry name" value="MDMPI_metal-binding"/>
</dbReference>
<dbReference type="GO" id="GO:0046872">
    <property type="term" value="F:metal ion binding"/>
    <property type="evidence" value="ECO:0007669"/>
    <property type="project" value="InterPro"/>
</dbReference>
<dbReference type="InterPro" id="IPR034660">
    <property type="entry name" value="DinB/YfiT-like"/>
</dbReference>
<dbReference type="AlphaFoldDB" id="A0A1C5K979"/>
<feature type="domain" description="Mycothiol-dependent maleylpyruvate isomerase metal-binding" evidence="2">
    <location>
        <begin position="59"/>
        <end position="204"/>
    </location>
</feature>
<feature type="compositionally biased region" description="Low complexity" evidence="1">
    <location>
        <begin position="27"/>
        <end position="39"/>
    </location>
</feature>
<feature type="compositionally biased region" description="Low complexity" evidence="1">
    <location>
        <begin position="1"/>
        <end position="11"/>
    </location>
</feature>
<name>A0A1C5K979_9ACTN</name>
<reference evidence="3 4" key="1">
    <citation type="submission" date="2016-06" db="EMBL/GenBank/DDBJ databases">
        <authorList>
            <person name="Kjaerup R.B."/>
            <person name="Dalgaard T.S."/>
            <person name="Juul-Madsen H.R."/>
        </authorList>
    </citation>
    <scope>NUCLEOTIDE SEQUENCE [LARGE SCALE GENOMIC DNA]</scope>
    <source>
        <strain evidence="3 4">DSM 43904</strain>
    </source>
</reference>
<dbReference type="SUPFAM" id="SSF109854">
    <property type="entry name" value="DinB/YfiT-like putative metalloenzymes"/>
    <property type="match status" value="1"/>
</dbReference>
<feature type="region of interest" description="Disordered" evidence="1">
    <location>
        <begin position="1"/>
        <end position="52"/>
    </location>
</feature>
<proteinExistence type="predicted"/>
<evidence type="ECO:0000256" key="1">
    <source>
        <dbReference type="SAM" id="MobiDB-lite"/>
    </source>
</evidence>
<accession>A0A1C5K979</accession>
<protein>
    <submittedName>
        <fullName evidence="3">TIGR03083 family protein</fullName>
    </submittedName>
</protein>
<evidence type="ECO:0000313" key="3">
    <source>
        <dbReference type="EMBL" id="SCG79171.1"/>
    </source>
</evidence>
<dbReference type="Proteomes" id="UP000198217">
    <property type="component" value="Chromosome I"/>
</dbReference>
<gene>
    <name evidence="3" type="ORF">GA0070609_5801</name>
</gene>
<organism evidence="3 4">
    <name type="scientific">Micromonospora echinaurantiaca</name>
    <dbReference type="NCBI Taxonomy" id="47857"/>
    <lineage>
        <taxon>Bacteria</taxon>
        <taxon>Bacillati</taxon>
        <taxon>Actinomycetota</taxon>
        <taxon>Actinomycetes</taxon>
        <taxon>Micromonosporales</taxon>
        <taxon>Micromonosporaceae</taxon>
        <taxon>Micromonospora</taxon>
    </lineage>
</organism>
<evidence type="ECO:0000313" key="4">
    <source>
        <dbReference type="Proteomes" id="UP000198217"/>
    </source>
</evidence>
<dbReference type="Pfam" id="PF11716">
    <property type="entry name" value="MDMPI_N"/>
    <property type="match status" value="1"/>
</dbReference>
<sequence>MTPERPSGSPGPSEPERGRGSDPAESGVAPAPVATAGGHPPDPPPDSPATSARHHIPLAQAYDGITRVVADLDDADLQRPTRCRGWLVADLLLHVLGDAQRALVALASPADGPATVDDVSYWRGFPGEADDSAARHAWWVRRSAAAFERPSGVVRLWCDTAPAAVRAAGRADPDGFVSTQGHVLRVPDFLATLTTEAVVHHLDLVLDLPDAPRPGVLAVRVAVTTMDGLLSDDAVRPAGWSDEEFLLKATGRLPLTDRDRLELGEVAGWFPLLG</sequence>
<keyword evidence="4" id="KW-1185">Reference proteome</keyword>
<dbReference type="Gene3D" id="1.20.120.450">
    <property type="entry name" value="dinb family like domain"/>
    <property type="match status" value="1"/>
</dbReference>
<evidence type="ECO:0000259" key="2">
    <source>
        <dbReference type="Pfam" id="PF11716"/>
    </source>
</evidence>